<dbReference type="Pfam" id="PF12709">
    <property type="entry name" value="Fungal_TACC"/>
    <property type="match status" value="1"/>
</dbReference>
<dbReference type="InterPro" id="IPR024312">
    <property type="entry name" value="TACC_fungi"/>
</dbReference>
<feature type="compositionally biased region" description="Low complexity" evidence="1">
    <location>
        <begin position="516"/>
        <end position="530"/>
    </location>
</feature>
<keyword evidence="3" id="KW-1185">Reference proteome</keyword>
<proteinExistence type="predicted"/>
<feature type="compositionally biased region" description="Polar residues" evidence="1">
    <location>
        <begin position="701"/>
        <end position="712"/>
    </location>
</feature>
<comment type="caution">
    <text evidence="2">The sequence shown here is derived from an EMBL/GenBank/DDBJ whole genome shotgun (WGS) entry which is preliminary data.</text>
</comment>
<gene>
    <name evidence="2" type="ORF">Egran_04481</name>
</gene>
<dbReference type="OrthoDB" id="5367584at2759"/>
<feature type="region of interest" description="Disordered" evidence="1">
    <location>
        <begin position="1"/>
        <end position="53"/>
    </location>
</feature>
<dbReference type="AlphaFoldDB" id="A0A232LUJ1"/>
<dbReference type="EMBL" id="NPHW01004580">
    <property type="protein sequence ID" value="OXV07754.1"/>
    <property type="molecule type" value="Genomic_DNA"/>
</dbReference>
<feature type="region of interest" description="Disordered" evidence="1">
    <location>
        <begin position="687"/>
        <end position="792"/>
    </location>
</feature>
<evidence type="ECO:0000313" key="3">
    <source>
        <dbReference type="Proteomes" id="UP000243515"/>
    </source>
</evidence>
<evidence type="ECO:0000313" key="2">
    <source>
        <dbReference type="EMBL" id="OXV07754.1"/>
    </source>
</evidence>
<feature type="compositionally biased region" description="Basic and acidic residues" evidence="1">
    <location>
        <begin position="599"/>
        <end position="608"/>
    </location>
</feature>
<name>A0A232LUJ1_9EURO</name>
<feature type="region of interest" description="Disordered" evidence="1">
    <location>
        <begin position="348"/>
        <end position="370"/>
    </location>
</feature>
<organism evidence="2 3">
    <name type="scientific">Elaphomyces granulatus</name>
    <dbReference type="NCBI Taxonomy" id="519963"/>
    <lineage>
        <taxon>Eukaryota</taxon>
        <taxon>Fungi</taxon>
        <taxon>Dikarya</taxon>
        <taxon>Ascomycota</taxon>
        <taxon>Pezizomycotina</taxon>
        <taxon>Eurotiomycetes</taxon>
        <taxon>Eurotiomycetidae</taxon>
        <taxon>Eurotiales</taxon>
        <taxon>Elaphomycetaceae</taxon>
        <taxon>Elaphomyces</taxon>
    </lineage>
</organism>
<dbReference type="Proteomes" id="UP000243515">
    <property type="component" value="Unassembled WGS sequence"/>
</dbReference>
<evidence type="ECO:0000256" key="1">
    <source>
        <dbReference type="SAM" id="MobiDB-lite"/>
    </source>
</evidence>
<feature type="compositionally biased region" description="Basic and acidic residues" evidence="1">
    <location>
        <begin position="535"/>
        <end position="544"/>
    </location>
</feature>
<feature type="region of interest" description="Disordered" evidence="1">
    <location>
        <begin position="513"/>
        <end position="544"/>
    </location>
</feature>
<accession>A0A232LUJ1</accession>
<protein>
    <submittedName>
        <fullName evidence="2">Uncharacterized protein</fullName>
    </submittedName>
</protein>
<feature type="region of interest" description="Disordered" evidence="1">
    <location>
        <begin position="599"/>
        <end position="622"/>
    </location>
</feature>
<dbReference type="Gene3D" id="1.10.287.1490">
    <property type="match status" value="1"/>
</dbReference>
<feature type="region of interest" description="Disordered" evidence="1">
    <location>
        <begin position="486"/>
        <end position="505"/>
    </location>
</feature>
<reference evidence="2 3" key="1">
    <citation type="journal article" date="2015" name="Environ. Microbiol.">
        <title>Metagenome sequence of Elaphomyces granulatus from sporocarp tissue reveals Ascomycota ectomycorrhizal fingerprints of genome expansion and a Proteobacteria-rich microbiome.</title>
        <authorList>
            <person name="Quandt C.A."/>
            <person name="Kohler A."/>
            <person name="Hesse C.N."/>
            <person name="Sharpton T.J."/>
            <person name="Martin F."/>
            <person name="Spatafora J.W."/>
        </authorList>
    </citation>
    <scope>NUCLEOTIDE SEQUENCE [LARGE SCALE GENOMIC DNA]</scope>
    <source>
        <strain evidence="2 3">OSC145934</strain>
    </source>
</reference>
<sequence>MSRPLSPLSSSDWNARDRSLDSSPSPARRRKIDEIIARDDDDMENLPPNPAKRPVYDIIVEDGSNTGSLVIDEMHCTGIGDENDDITPNPPSSPFQYDARNDTVDLEKLRTGSLSSGSMNGSCTPNVLRDSVSGEADSLPPIQLLDVPEQETLEHRPDFIQEGREQPQIDGDHGDSVIHHQHFGESAQCEIGNSIMEERHNEEMSTVCQDDSLANDHDHMDSDVGNDAMICGTGDPMDDTCLSTFSAVPNADMTLFAKLGGSPTKRIHDMTRSLENTSNYLSRQNAEPVTPKTARRGHHANELLDVNWPTVSPTSRKQNFGHDNDVTDLLDLTDQLNYLTRVSQRYAAQNGRISSPRRRPPLKSSGESIRTPGKFALLDFDIPPAPTPRSIPTITPRELESLKSGFLSELSSLKATLSGKEAEVASLKQAVADAERRVGEASEEVRNEAARREALEIEQAAWERRGKEVESILRGVKAEILERDREREQHTKKFEETERRREQLESRVVELESQLSASRKAAATAEATSSGNDSCHTKTAEEAAREVQDAVERVARELHALYRGKHESKVAALKKSYEARWEKRVREAEHKMKEAIEENERLKTERDATISGPVNPNMSMLGRDNETHEAEKRVLEAQIKGLQQEMAVVKRNNEKLHSELKMERTEKGELVAAVDEWLAMQQIQNQSRRCEPLEPPGSDPSCEQQETVTKNLEASIPPESENLSRSVIGRGGPSGIRPPSGGIPAGEKKSSRASMYGGHARTNSTGRSGIAAPTPGRSGIMNSIERMGRGSN</sequence>